<evidence type="ECO:0000259" key="3">
    <source>
        <dbReference type="Pfam" id="PF13960"/>
    </source>
</evidence>
<evidence type="ECO:0000259" key="4">
    <source>
        <dbReference type="Pfam" id="PF13963"/>
    </source>
</evidence>
<feature type="domain" description="DUF4218" evidence="3">
    <location>
        <begin position="406"/>
        <end position="518"/>
    </location>
</feature>
<feature type="domain" description="Transposase-associated" evidence="4">
    <location>
        <begin position="9"/>
        <end position="76"/>
    </location>
</feature>
<reference evidence="5" key="2">
    <citation type="journal article" date="2024" name="Plant">
        <title>Genomic evolution and insights into agronomic trait innovations of Sesamum species.</title>
        <authorList>
            <person name="Miao H."/>
            <person name="Wang L."/>
            <person name="Qu L."/>
            <person name="Liu H."/>
            <person name="Sun Y."/>
            <person name="Le M."/>
            <person name="Wang Q."/>
            <person name="Wei S."/>
            <person name="Zheng Y."/>
            <person name="Lin W."/>
            <person name="Duan Y."/>
            <person name="Cao H."/>
            <person name="Xiong S."/>
            <person name="Wang X."/>
            <person name="Wei L."/>
            <person name="Li C."/>
            <person name="Ma Q."/>
            <person name="Ju M."/>
            <person name="Zhao R."/>
            <person name="Li G."/>
            <person name="Mu C."/>
            <person name="Tian Q."/>
            <person name="Mei H."/>
            <person name="Zhang T."/>
            <person name="Gao T."/>
            <person name="Zhang H."/>
        </authorList>
    </citation>
    <scope>NUCLEOTIDE SEQUENCE</scope>
    <source>
        <strain evidence="5">G02</strain>
    </source>
</reference>
<accession>A0AAW2J5E5</accession>
<dbReference type="AlphaFoldDB" id="A0AAW2J5E5"/>
<dbReference type="PANTHER" id="PTHR48258">
    <property type="entry name" value="DUF4218 DOMAIN-CONTAINING PROTEIN-RELATED"/>
    <property type="match status" value="1"/>
</dbReference>
<feature type="compositionally biased region" description="Low complexity" evidence="1">
    <location>
        <begin position="876"/>
        <end position="909"/>
    </location>
</feature>
<organism evidence="5">
    <name type="scientific">Sesamum radiatum</name>
    <name type="common">Black benniseed</name>
    <dbReference type="NCBI Taxonomy" id="300843"/>
    <lineage>
        <taxon>Eukaryota</taxon>
        <taxon>Viridiplantae</taxon>
        <taxon>Streptophyta</taxon>
        <taxon>Embryophyta</taxon>
        <taxon>Tracheophyta</taxon>
        <taxon>Spermatophyta</taxon>
        <taxon>Magnoliopsida</taxon>
        <taxon>eudicotyledons</taxon>
        <taxon>Gunneridae</taxon>
        <taxon>Pentapetalae</taxon>
        <taxon>asterids</taxon>
        <taxon>lamiids</taxon>
        <taxon>Lamiales</taxon>
        <taxon>Pedaliaceae</taxon>
        <taxon>Sesamum</taxon>
    </lineage>
</organism>
<dbReference type="PANTHER" id="PTHR48258:SF15">
    <property type="entry name" value="OS02G0543900 PROTEIN"/>
    <property type="match status" value="1"/>
</dbReference>
<proteinExistence type="predicted"/>
<name>A0AAW2J5E5_SESRA</name>
<dbReference type="InterPro" id="IPR025452">
    <property type="entry name" value="DUF4218"/>
</dbReference>
<comment type="caution">
    <text evidence="5">The sequence shown here is derived from an EMBL/GenBank/DDBJ whole genome shotgun (WGS) entry which is preliminary data.</text>
</comment>
<reference evidence="5" key="1">
    <citation type="submission" date="2020-06" db="EMBL/GenBank/DDBJ databases">
        <authorList>
            <person name="Li T."/>
            <person name="Hu X."/>
            <person name="Zhang T."/>
            <person name="Song X."/>
            <person name="Zhang H."/>
            <person name="Dai N."/>
            <person name="Sheng W."/>
            <person name="Hou X."/>
            <person name="Wei L."/>
        </authorList>
    </citation>
    <scope>NUCLEOTIDE SEQUENCE</scope>
    <source>
        <strain evidence="5">G02</strain>
        <tissue evidence="5">Leaf</tissue>
    </source>
</reference>
<feature type="compositionally biased region" description="Polar residues" evidence="1">
    <location>
        <begin position="827"/>
        <end position="836"/>
    </location>
</feature>
<dbReference type="Pfam" id="PF13952">
    <property type="entry name" value="DUF4216"/>
    <property type="match status" value="1"/>
</dbReference>
<evidence type="ECO:0000259" key="2">
    <source>
        <dbReference type="Pfam" id="PF13952"/>
    </source>
</evidence>
<sequence length="990" mass="113823">MDKSCIGAVDRLSDEYAVGVAKFLEFAFLGKARGSRICCPCSKCRNQFSKTHEDVMLHCLRDGFDHTHTSWTCHGEMYIPLHISEDHEFPTNAHGDDMPSMLRDAMGIPNKDDHVENDQHLNGADVEIKRFFKLLRDAETDLFPGCKKQTKLSFISGLLHLKVLCRWCNHLVNLLLELLRDTFPDNVNLHANYYETNKIIAELGFSCEVIDACPNNCILFRGKDGKLDECEICGEGRYKDEAKKVATKRMRYFPLKPRLQKLFMSTKTASLMRWHAKERIEDGVLRHPADSQAWKPLVDELKELWHIGVPTYDASCGHRLRRDRVSFDGTMELSPKPMPLSEVELLQQLEIVPTEYKKEDLRKRLRSKGADRKGKTKHNLNARKDLQVMNIWSSLHPISRPDGGILCSKVNPKLDLEKIQDRIALTLCHLEKNFPPSFFDIMEHLPVHLAEEALLAGPVQFRWMYPIERYLSTLKRYVRNRARSEGTIARGYLMEECMNFCSRYLNDVETKENRPPRNYDGDNNMGRGLYGGTRCIIDKDTLLKIHRYVLSNIDLVAPYREMHYATIRREKLRATPREIQHIHSQTFDVWFKSYNTARANALDVPKELIALADGPIRHAKRYNACVVGGCRYRVKSKDIDKKTQCSGVVVNADTLSFASAKDLNPRSRTVSYYGVLKDILENLPTDEPFVLASQAQQVWYISDPSEANWNVVVTMTRRDNYCLYSTIEVEPHSRVQLDDNIPSRNEDVCWVREGVEGSVVDETMMTVENTEVGNDIEPEDDFDVSCMSKENKIMHGKTMLEIMENKKKKESSKERERHNSNDFIDYSVSTTRQQPPTMGEIIKMKKREWQRDYVLVEHQVQESPSRPETRSQQHLSSSSQVFPSPSRPQTRSQQHLSSLSQVQHSPSWSKSHSQQQFNSSPSRPQTRSQQQLYPSPSRPHTRSQQCTQSSPTKQHEISSEQNTTTGPVSDDCVETRPTIVKKGRGAAQFP</sequence>
<dbReference type="InterPro" id="IPR025312">
    <property type="entry name" value="DUF4216"/>
</dbReference>
<feature type="region of interest" description="Disordered" evidence="1">
    <location>
        <begin position="805"/>
        <end position="839"/>
    </location>
</feature>
<feature type="compositionally biased region" description="Polar residues" evidence="1">
    <location>
        <begin position="942"/>
        <end position="952"/>
    </location>
</feature>
<dbReference type="InterPro" id="IPR029480">
    <property type="entry name" value="Transpos_assoc"/>
</dbReference>
<dbReference type="EMBL" id="JACGWJ010000714">
    <property type="protein sequence ID" value="KAL0289226.1"/>
    <property type="molecule type" value="Genomic_DNA"/>
</dbReference>
<feature type="compositionally biased region" description="Basic and acidic residues" evidence="1">
    <location>
        <begin position="805"/>
        <end position="820"/>
    </location>
</feature>
<evidence type="ECO:0000313" key="5">
    <source>
        <dbReference type="EMBL" id="KAL0289226.1"/>
    </source>
</evidence>
<feature type="domain" description="DUF4216" evidence="2">
    <location>
        <begin position="682"/>
        <end position="712"/>
    </location>
</feature>
<gene>
    <name evidence="5" type="ORF">Sradi_7077100</name>
</gene>
<dbReference type="Pfam" id="PF13963">
    <property type="entry name" value="Transpos_assoc"/>
    <property type="match status" value="1"/>
</dbReference>
<feature type="compositionally biased region" description="Low complexity" evidence="1">
    <location>
        <begin position="919"/>
        <end position="931"/>
    </location>
</feature>
<dbReference type="Pfam" id="PF13960">
    <property type="entry name" value="DUF4218"/>
    <property type="match status" value="1"/>
</dbReference>
<protein>
    <recommendedName>
        <fullName evidence="6">Transposase</fullName>
    </recommendedName>
</protein>
<feature type="region of interest" description="Disordered" evidence="1">
    <location>
        <begin position="859"/>
        <end position="990"/>
    </location>
</feature>
<evidence type="ECO:0000256" key="1">
    <source>
        <dbReference type="SAM" id="MobiDB-lite"/>
    </source>
</evidence>
<evidence type="ECO:0008006" key="6">
    <source>
        <dbReference type="Google" id="ProtNLM"/>
    </source>
</evidence>